<gene>
    <name evidence="2" type="ORF">HELGO_WM25602</name>
</gene>
<evidence type="ECO:0000313" key="2">
    <source>
        <dbReference type="EMBL" id="CAA6829815.1"/>
    </source>
</evidence>
<proteinExistence type="predicted"/>
<reference evidence="2" key="1">
    <citation type="submission" date="2020-01" db="EMBL/GenBank/DDBJ databases">
        <authorList>
            <person name="Meier V. D."/>
            <person name="Meier V D."/>
        </authorList>
    </citation>
    <scope>NUCLEOTIDE SEQUENCE</scope>
    <source>
        <strain evidence="2">HLG_WM_MAG_10</strain>
    </source>
</reference>
<evidence type="ECO:0000256" key="1">
    <source>
        <dbReference type="SAM" id="Coils"/>
    </source>
</evidence>
<dbReference type="EMBL" id="CACVAQ010000520">
    <property type="protein sequence ID" value="CAA6829815.1"/>
    <property type="molecule type" value="Genomic_DNA"/>
</dbReference>
<feature type="coiled-coil region" evidence="1">
    <location>
        <begin position="68"/>
        <end position="130"/>
    </location>
</feature>
<keyword evidence="1" id="KW-0175">Coiled coil</keyword>
<sequence>MQHLLLLIFFVVSPILLFAQSADTEKRMQELGFIKVDLNELSKTQSVPSKSCASCPIKQVSAPNTKAKIDYKQEIQKLKDKLPSLEQEIKTIQATNNPDPSVLLKYQTALKNTKSTIKALEKEATQSNSSSR</sequence>
<protein>
    <submittedName>
        <fullName evidence="2">Uncharacterized protein</fullName>
    </submittedName>
</protein>
<organism evidence="2">
    <name type="scientific">uncultured Aureispira sp</name>
    <dbReference type="NCBI Taxonomy" id="1331704"/>
    <lineage>
        <taxon>Bacteria</taxon>
        <taxon>Pseudomonadati</taxon>
        <taxon>Bacteroidota</taxon>
        <taxon>Saprospiria</taxon>
        <taxon>Saprospirales</taxon>
        <taxon>Saprospiraceae</taxon>
        <taxon>Aureispira</taxon>
        <taxon>environmental samples</taxon>
    </lineage>
</organism>
<accession>A0A6S6U5U9</accession>
<dbReference type="AlphaFoldDB" id="A0A6S6U5U9"/>
<name>A0A6S6U5U9_9BACT</name>